<dbReference type="EMBL" id="PUHW01000133">
    <property type="protein sequence ID" value="KAG0688658.1"/>
    <property type="molecule type" value="Genomic_DNA"/>
</dbReference>
<dbReference type="InterPro" id="IPR005550">
    <property type="entry name" value="Kinetochore_Ndc80"/>
</dbReference>
<keyword evidence="10 11" id="KW-0137">Centromere</keyword>
<evidence type="ECO:0000256" key="12">
    <source>
        <dbReference type="SAM" id="Coils"/>
    </source>
</evidence>
<keyword evidence="8 11" id="KW-0539">Nucleus</keyword>
<feature type="coiled-coil region" evidence="12">
    <location>
        <begin position="385"/>
        <end position="475"/>
    </location>
</feature>
<dbReference type="Pfam" id="PF03801">
    <property type="entry name" value="Ndc80_HEC"/>
    <property type="match status" value="1"/>
</dbReference>
<feature type="coiled-coil region" evidence="12">
    <location>
        <begin position="319"/>
        <end position="353"/>
    </location>
</feature>
<evidence type="ECO:0000256" key="13">
    <source>
        <dbReference type="SAM" id="MobiDB-lite"/>
    </source>
</evidence>
<dbReference type="Proteomes" id="UP000697127">
    <property type="component" value="Unassembled WGS sequence"/>
</dbReference>
<feature type="domain" description="Kinetochore protein Ndc80 CH" evidence="14">
    <location>
        <begin position="108"/>
        <end position="244"/>
    </location>
</feature>
<dbReference type="OrthoDB" id="7459479at2759"/>
<evidence type="ECO:0000256" key="4">
    <source>
        <dbReference type="ARBA" id="ARBA00022618"/>
    </source>
</evidence>
<evidence type="ECO:0000256" key="2">
    <source>
        <dbReference type="ARBA" id="ARBA00011562"/>
    </source>
</evidence>
<evidence type="ECO:0000256" key="10">
    <source>
        <dbReference type="ARBA" id="ARBA00023328"/>
    </source>
</evidence>
<evidence type="ECO:0000256" key="7">
    <source>
        <dbReference type="ARBA" id="ARBA00023054"/>
    </source>
</evidence>
<dbReference type="PANTHER" id="PTHR10643">
    <property type="entry name" value="KINETOCHORE PROTEIN NDC80"/>
    <property type="match status" value="1"/>
</dbReference>
<dbReference type="AlphaFoldDB" id="A0A9P6WMX9"/>
<name>A0A9P6WMX9_9ASCO</name>
<organism evidence="15 16">
    <name type="scientific">Pichia californica</name>
    <dbReference type="NCBI Taxonomy" id="460514"/>
    <lineage>
        <taxon>Eukaryota</taxon>
        <taxon>Fungi</taxon>
        <taxon>Dikarya</taxon>
        <taxon>Ascomycota</taxon>
        <taxon>Saccharomycotina</taxon>
        <taxon>Pichiomycetes</taxon>
        <taxon>Pichiales</taxon>
        <taxon>Pichiaceae</taxon>
        <taxon>Pichia</taxon>
    </lineage>
</organism>
<comment type="function">
    <text evidence="11">Acts as a component of the essential kinetochore-associated NDC80 complex, which is required for chromosome segregation and spindle checkpoint activity.</text>
</comment>
<dbReference type="GO" id="GO:0031262">
    <property type="term" value="C:Ndc80 complex"/>
    <property type="evidence" value="ECO:0007669"/>
    <property type="project" value="UniProtKB-UniRule"/>
</dbReference>
<evidence type="ECO:0000256" key="3">
    <source>
        <dbReference type="ARBA" id="ARBA00022454"/>
    </source>
</evidence>
<keyword evidence="16" id="KW-1185">Reference proteome</keyword>
<evidence type="ECO:0000256" key="8">
    <source>
        <dbReference type="ARBA" id="ARBA00023242"/>
    </source>
</evidence>
<dbReference type="PANTHER" id="PTHR10643:SF2">
    <property type="entry name" value="KINETOCHORE PROTEIN NDC80 HOMOLOG"/>
    <property type="match status" value="1"/>
</dbReference>
<comment type="subunit">
    <text evidence="2">Component of the NDC80 complex, which consists of NDC80, NUF2, SPC24 and SPC25.</text>
</comment>
<dbReference type="Gene3D" id="1.10.418.30">
    <property type="entry name" value="Ncd80 complex, Ncd80 subunit"/>
    <property type="match status" value="1"/>
</dbReference>
<proteinExistence type="inferred from homology"/>
<protein>
    <recommendedName>
        <fullName evidence="11">Kinetochore protein NDC80</fullName>
    </recommendedName>
</protein>
<feature type="region of interest" description="Disordered" evidence="13">
    <location>
        <begin position="1"/>
        <end position="30"/>
    </location>
</feature>
<dbReference type="GO" id="GO:0005634">
    <property type="term" value="C:nucleus"/>
    <property type="evidence" value="ECO:0007669"/>
    <property type="project" value="UniProtKB-SubCell"/>
</dbReference>
<dbReference type="InterPro" id="IPR055260">
    <property type="entry name" value="Ndc80_CH"/>
</dbReference>
<keyword evidence="4 11" id="KW-0132">Cell division</keyword>
<keyword evidence="5 11" id="KW-0498">Mitosis</keyword>
<dbReference type="GO" id="GO:0051315">
    <property type="term" value="P:attachment of mitotic spindle microtubules to kinetochore"/>
    <property type="evidence" value="ECO:0007669"/>
    <property type="project" value="UniProtKB-UniRule"/>
</dbReference>
<evidence type="ECO:0000256" key="5">
    <source>
        <dbReference type="ARBA" id="ARBA00022776"/>
    </source>
</evidence>
<dbReference type="FunFam" id="1.10.418.30:FF:000001">
    <property type="entry name" value="Probable kinetochore protein ndc80"/>
    <property type="match status" value="1"/>
</dbReference>
<feature type="compositionally biased region" description="Polar residues" evidence="13">
    <location>
        <begin position="96"/>
        <end position="118"/>
    </location>
</feature>
<dbReference type="InterPro" id="IPR038273">
    <property type="entry name" value="Ndc80_sf"/>
</dbReference>
<evidence type="ECO:0000256" key="6">
    <source>
        <dbReference type="ARBA" id="ARBA00022838"/>
    </source>
</evidence>
<evidence type="ECO:0000259" key="14">
    <source>
        <dbReference type="Pfam" id="PF03801"/>
    </source>
</evidence>
<evidence type="ECO:0000256" key="1">
    <source>
        <dbReference type="ARBA" id="ARBA00007050"/>
    </source>
</evidence>
<comment type="caution">
    <text evidence="15">The sequence shown here is derived from an EMBL/GenBank/DDBJ whole genome shotgun (WGS) entry which is preliminary data.</text>
</comment>
<comment type="similarity">
    <text evidence="1 11">Belongs to the NDC80/HEC1 family.</text>
</comment>
<keyword evidence="3 11" id="KW-0158">Chromosome</keyword>
<evidence type="ECO:0000256" key="9">
    <source>
        <dbReference type="ARBA" id="ARBA00023306"/>
    </source>
</evidence>
<feature type="compositionally biased region" description="Low complexity" evidence="13">
    <location>
        <begin position="13"/>
        <end position="24"/>
    </location>
</feature>
<keyword evidence="6 11" id="KW-0995">Kinetochore</keyword>
<evidence type="ECO:0000313" key="15">
    <source>
        <dbReference type="EMBL" id="KAG0688658.1"/>
    </source>
</evidence>
<accession>A0A9P6WMX9</accession>
<evidence type="ECO:0000256" key="11">
    <source>
        <dbReference type="RuleBase" id="RU368072"/>
    </source>
</evidence>
<dbReference type="GO" id="GO:0051301">
    <property type="term" value="P:cell division"/>
    <property type="evidence" value="ECO:0007669"/>
    <property type="project" value="UniProtKB-UniRule"/>
</dbReference>
<feature type="region of interest" description="Disordered" evidence="13">
    <location>
        <begin position="81"/>
        <end position="135"/>
    </location>
</feature>
<keyword evidence="7 12" id="KW-0175">Coiled coil</keyword>
<feature type="coiled-coil region" evidence="12">
    <location>
        <begin position="519"/>
        <end position="585"/>
    </location>
</feature>
<sequence>MESDRDRKRKRLSLLPSNGLSNLGAPRLINPSNQRRQSIINNNINNVTSTITSNTPFSQRNIGTGKSIQQMVQNSITRSGIPMNTQRRSIVDSRRNSTLPPSSASANSRLDLQASTTSKTRKYMKPQDPRPVRSHRFQTQVKNELFEFLSTNKFDIEMKQPLEQKTLSNPTQKEFVSIFQWLYKRLDPGYQFSKMIDNDVYSLLKFLEYPYLDTVNKSQISAVGGTNWPTFLAMLHWLLKLVKETIKFDNLDIYSFQEVQPNKGFDTDSNDIVLFDEQPVMNKLFLTYVLDSYRTFLATGEDDYSEFYSEMENDYLAYIDDVQVKLDQNTDRNENLKEKLDVTKENYDLFFDELERANALKTDVSKFQNYIDIQKQRQSKWPNIIEKAKSDINNITESIKNINKEKQDIIDDLAKRNLTLKDIEDLHKERARLTLSLNSIDAEQKQSKELIESKNDILKSQVSDLRNKIDTYNNSIYLILNNLSLDSPFDASTLIINSINDEYHTTKLGESSHDIIPNLSTLRNSLIELKNTIQSHTSKLQEDILQAQEVLDDLKLTIVSQTDKLEELEDSLSKSRKEYSDLNEKYTTDSSNKQFDLEEKAKEIRLFKLQSTENRKSIESKWKNAEKEYKKTISIISESRTQLVCDIAQGLDYVVSFKGDIMTDLENTVQEVNQELKQQVDSEFTHE</sequence>
<keyword evidence="9 11" id="KW-0131">Cell cycle</keyword>
<comment type="subcellular location">
    <subcellularLocation>
        <location evidence="11">Chromosome</location>
        <location evidence="11">Centromere</location>
        <location evidence="11">Kinetochore</location>
    </subcellularLocation>
    <subcellularLocation>
        <location evidence="11">Nucleus</location>
    </subcellularLocation>
</comment>
<gene>
    <name evidence="15" type="primary">NDC80</name>
    <name evidence="15" type="ORF">C6P40_000696</name>
</gene>
<evidence type="ECO:0000313" key="16">
    <source>
        <dbReference type="Proteomes" id="UP000697127"/>
    </source>
</evidence>
<reference evidence="15" key="1">
    <citation type="submission" date="2020-11" db="EMBL/GenBank/DDBJ databases">
        <title>Kefir isolates.</title>
        <authorList>
            <person name="Marcisauskas S."/>
            <person name="Kim Y."/>
            <person name="Blasche S."/>
        </authorList>
    </citation>
    <scope>NUCLEOTIDE SEQUENCE</scope>
    <source>
        <strain evidence="15">Olga-1</strain>
    </source>
</reference>